<feature type="repeat" description="ANK" evidence="2">
    <location>
        <begin position="770"/>
        <end position="802"/>
    </location>
</feature>
<name>A0A0D2DDT0_9EURO</name>
<dbReference type="GeneID" id="27359824"/>
<dbReference type="SUPFAM" id="SSF52540">
    <property type="entry name" value="P-loop containing nucleoside triphosphate hydrolases"/>
    <property type="match status" value="1"/>
</dbReference>
<dbReference type="InterPro" id="IPR036770">
    <property type="entry name" value="Ankyrin_rpt-contain_sf"/>
</dbReference>
<evidence type="ECO:0000256" key="2">
    <source>
        <dbReference type="PROSITE-ProRule" id="PRU00023"/>
    </source>
</evidence>
<evidence type="ECO:0000313" key="4">
    <source>
        <dbReference type="EMBL" id="KIW40565.1"/>
    </source>
</evidence>
<keyword evidence="1" id="KW-0677">Repeat</keyword>
<dbReference type="Gene3D" id="3.40.50.300">
    <property type="entry name" value="P-loop containing nucleotide triphosphate hydrolases"/>
    <property type="match status" value="1"/>
</dbReference>
<dbReference type="Proteomes" id="UP000053342">
    <property type="component" value="Unassembled WGS sequence"/>
</dbReference>
<evidence type="ECO:0000259" key="3">
    <source>
        <dbReference type="PROSITE" id="PS50837"/>
    </source>
</evidence>
<dbReference type="PANTHER" id="PTHR10039">
    <property type="entry name" value="AMELOGENIN"/>
    <property type="match status" value="1"/>
</dbReference>
<keyword evidence="5" id="KW-1185">Reference proteome</keyword>
<dbReference type="InterPro" id="IPR031348">
    <property type="entry name" value="PigL_N"/>
</dbReference>
<dbReference type="InterPro" id="IPR007111">
    <property type="entry name" value="NACHT_NTPase"/>
</dbReference>
<protein>
    <recommendedName>
        <fullName evidence="3">NACHT domain-containing protein</fullName>
    </recommendedName>
</protein>
<dbReference type="PANTHER" id="PTHR10039:SF16">
    <property type="entry name" value="GPI INOSITOL-DEACYLASE"/>
    <property type="match status" value="1"/>
</dbReference>
<dbReference type="STRING" id="215243.A0A0D2DDT0"/>
<dbReference type="InterPro" id="IPR002110">
    <property type="entry name" value="Ankyrin_rpt"/>
</dbReference>
<dbReference type="EMBL" id="KN847338">
    <property type="protein sequence ID" value="KIW40565.1"/>
    <property type="molecule type" value="Genomic_DNA"/>
</dbReference>
<dbReference type="Pfam" id="PF12796">
    <property type="entry name" value="Ank_2"/>
    <property type="match status" value="2"/>
</dbReference>
<evidence type="ECO:0000256" key="1">
    <source>
        <dbReference type="ARBA" id="ARBA00022737"/>
    </source>
</evidence>
<feature type="repeat" description="ANK" evidence="2">
    <location>
        <begin position="740"/>
        <end position="769"/>
    </location>
</feature>
<dbReference type="InterPro" id="IPR027417">
    <property type="entry name" value="P-loop_NTPase"/>
</dbReference>
<proteinExistence type="predicted"/>
<dbReference type="SUPFAM" id="SSF48403">
    <property type="entry name" value="Ankyrin repeat"/>
    <property type="match status" value="1"/>
</dbReference>
<dbReference type="PROSITE" id="PS50297">
    <property type="entry name" value="ANK_REP_REGION"/>
    <property type="match status" value="1"/>
</dbReference>
<sequence>MGDPLSVAASVAGLLSLGLKSTESLYDYYTAWRDQRQDLAKTADQLGGLFESLQILDQIVHTRKWQPTEQSIVRSIEDSITRSEDTIHVLQAEVDKFKNESTDNWKKKALVVGRRAAYPFKRSTLEDLGDDVNDFRDNLSIALQALELQEHQNTQGDIAKVNTIVQGIQTRSVSADLRQWLRPPDATVNFNAAVAKRHPSTGLWLIQGSAFTTWLQQDNSFLWLYGFAGCGKSVLCSTAIQHAFRRRSADTAVAFFFFDFRDKSKQDASALLRALLFQFCGQVPALQADLTRLKDSYNQGTPPVLVLLEYLRQVVVGCRHTYILVDALDESPMDHSRTEVLSVIDTMRQWELPGLHLLVSSRDISDIRDQLQFPTMKQGVEYVPLKNDNVQQDIARFVAFQVDHDSQLLRWGDHREKIKSYLTQHAGGVFRWVECQLRPLRQCPKSEKYLEKCLRRLPQSLDETYERILCSIEFQEEARRILSLLCYASRPLCVSEVIEALAVDIDDLECYDHRSRLTGGADDVLRICPGLIEIILGTDGDQEVRIAHFSVQEYLLSDRIQHGCAADFALSGPLQHGRISKACLLYLQKDELLQQILGPDLVKQYAFARYAAEYWDHHYRQADDQSARYLSNIVSTLLTQRTRRECWIRLHNPDRPWANGMKSDNIFAKNTPTATYYASLLGLDKVLASHLSTSTADVNTQGGTYGTALQAALAHGYEKIVQILLDKDANVNVQGGMYGTALQAASAYGHEKIVQLLLDKNADVNAQGGRYGTALKAASVGGYEKTVQLLLNRGANVNAQQGVYANALQAAVTGDNEKIVQILLNKGANVNAQGGKYGNALQVSLYCGHGGKVARILPDHGADTEQLLPWIRFRLNSIIRQLGG</sequence>
<dbReference type="InterPro" id="IPR056884">
    <property type="entry name" value="NPHP3-like_N"/>
</dbReference>
<dbReference type="Pfam" id="PF17111">
    <property type="entry name" value="PigL_N"/>
    <property type="match status" value="1"/>
</dbReference>
<dbReference type="SMART" id="SM00248">
    <property type="entry name" value="ANK"/>
    <property type="match status" value="4"/>
</dbReference>
<dbReference type="Pfam" id="PF22939">
    <property type="entry name" value="WHD_GPIID"/>
    <property type="match status" value="1"/>
</dbReference>
<feature type="domain" description="NACHT" evidence="3">
    <location>
        <begin position="220"/>
        <end position="362"/>
    </location>
</feature>
<dbReference type="HOGENOM" id="CLU_000288_34_23_1"/>
<dbReference type="VEuPathDB" id="FungiDB:PV06_07750"/>
<dbReference type="RefSeq" id="XP_016260781.1">
    <property type="nucleotide sequence ID" value="XM_016409027.1"/>
</dbReference>
<evidence type="ECO:0000313" key="5">
    <source>
        <dbReference type="Proteomes" id="UP000053342"/>
    </source>
</evidence>
<gene>
    <name evidence="4" type="ORF">PV06_07750</name>
</gene>
<dbReference type="Pfam" id="PF24883">
    <property type="entry name" value="NPHP3_N"/>
    <property type="match status" value="1"/>
</dbReference>
<reference evidence="4 5" key="1">
    <citation type="submission" date="2015-01" db="EMBL/GenBank/DDBJ databases">
        <title>The Genome Sequence of Exophiala oligosperma CBS72588.</title>
        <authorList>
            <consortium name="The Broad Institute Genomics Platform"/>
            <person name="Cuomo C."/>
            <person name="de Hoog S."/>
            <person name="Gorbushina A."/>
            <person name="Stielow B."/>
            <person name="Teixiera M."/>
            <person name="Abouelleil A."/>
            <person name="Chapman S.B."/>
            <person name="Priest M."/>
            <person name="Young S.K."/>
            <person name="Wortman J."/>
            <person name="Nusbaum C."/>
            <person name="Birren B."/>
        </authorList>
    </citation>
    <scope>NUCLEOTIDE SEQUENCE [LARGE SCALE GENOMIC DNA]</scope>
    <source>
        <strain evidence="4 5">CBS 72588</strain>
    </source>
</reference>
<feature type="repeat" description="ANK" evidence="2">
    <location>
        <begin position="806"/>
        <end position="835"/>
    </location>
</feature>
<dbReference type="InterPro" id="IPR054471">
    <property type="entry name" value="GPIID_WHD"/>
</dbReference>
<dbReference type="PROSITE" id="PS50088">
    <property type="entry name" value="ANK_REPEAT"/>
    <property type="match status" value="4"/>
</dbReference>
<accession>A0A0D2DDT0</accession>
<dbReference type="Gene3D" id="1.25.40.20">
    <property type="entry name" value="Ankyrin repeat-containing domain"/>
    <property type="match status" value="1"/>
</dbReference>
<feature type="repeat" description="ANK" evidence="2">
    <location>
        <begin position="704"/>
        <end position="736"/>
    </location>
</feature>
<dbReference type="PROSITE" id="PS50837">
    <property type="entry name" value="NACHT"/>
    <property type="match status" value="1"/>
</dbReference>
<dbReference type="OrthoDB" id="1577640at2759"/>
<keyword evidence="2" id="KW-0040">ANK repeat</keyword>
<dbReference type="AlphaFoldDB" id="A0A0D2DDT0"/>
<organism evidence="4 5">
    <name type="scientific">Exophiala oligosperma</name>
    <dbReference type="NCBI Taxonomy" id="215243"/>
    <lineage>
        <taxon>Eukaryota</taxon>
        <taxon>Fungi</taxon>
        <taxon>Dikarya</taxon>
        <taxon>Ascomycota</taxon>
        <taxon>Pezizomycotina</taxon>
        <taxon>Eurotiomycetes</taxon>
        <taxon>Chaetothyriomycetidae</taxon>
        <taxon>Chaetothyriales</taxon>
        <taxon>Herpotrichiellaceae</taxon>
        <taxon>Exophiala</taxon>
    </lineage>
</organism>